<dbReference type="InterPro" id="IPR010730">
    <property type="entry name" value="HET"/>
</dbReference>
<keyword evidence="3" id="KW-1185">Reference proteome</keyword>
<name>A0A9P4V2X4_9PLEO</name>
<gene>
    <name evidence="2" type="ORF">EJ04DRAFT_602280</name>
</gene>
<dbReference type="Pfam" id="PF06985">
    <property type="entry name" value="HET"/>
    <property type="match status" value="1"/>
</dbReference>
<protein>
    <recommendedName>
        <fullName evidence="1">Heterokaryon incompatibility domain-containing protein</fullName>
    </recommendedName>
</protein>
<proteinExistence type="predicted"/>
<dbReference type="PANTHER" id="PTHR24148">
    <property type="entry name" value="ANKYRIN REPEAT DOMAIN-CONTAINING PROTEIN 39 HOMOLOG-RELATED"/>
    <property type="match status" value="1"/>
</dbReference>
<accession>A0A9P4V2X4</accession>
<dbReference type="PANTHER" id="PTHR24148:SF73">
    <property type="entry name" value="HET DOMAIN PROTEIN (AFU_ORTHOLOGUE AFUA_8G01020)"/>
    <property type="match status" value="1"/>
</dbReference>
<evidence type="ECO:0000313" key="2">
    <source>
        <dbReference type="EMBL" id="KAF2734608.1"/>
    </source>
</evidence>
<evidence type="ECO:0000259" key="1">
    <source>
        <dbReference type="Pfam" id="PF06985"/>
    </source>
</evidence>
<organism evidence="2 3">
    <name type="scientific">Polyplosphaeria fusca</name>
    <dbReference type="NCBI Taxonomy" id="682080"/>
    <lineage>
        <taxon>Eukaryota</taxon>
        <taxon>Fungi</taxon>
        <taxon>Dikarya</taxon>
        <taxon>Ascomycota</taxon>
        <taxon>Pezizomycotina</taxon>
        <taxon>Dothideomycetes</taxon>
        <taxon>Pleosporomycetidae</taxon>
        <taxon>Pleosporales</taxon>
        <taxon>Tetraplosphaeriaceae</taxon>
        <taxon>Polyplosphaeria</taxon>
    </lineage>
</organism>
<comment type="caution">
    <text evidence="2">The sequence shown here is derived from an EMBL/GenBank/DDBJ whole genome shotgun (WGS) entry which is preliminary data.</text>
</comment>
<dbReference type="Proteomes" id="UP000799444">
    <property type="component" value="Unassembled WGS sequence"/>
</dbReference>
<sequence length="80" mass="8918">MPASGEIRVLDLLPGKSGPVECELLHVSLDNSANHETLSYVWGNQNHNKVVIVDGVESKVTPNLENALRRLRHPAKKRRL</sequence>
<dbReference type="InterPro" id="IPR052895">
    <property type="entry name" value="HetReg/Transcr_Mod"/>
</dbReference>
<dbReference type="AlphaFoldDB" id="A0A9P4V2X4"/>
<feature type="domain" description="Heterokaryon incompatibility" evidence="1">
    <location>
        <begin position="36"/>
        <end position="77"/>
    </location>
</feature>
<reference evidence="2" key="1">
    <citation type="journal article" date="2020" name="Stud. Mycol.">
        <title>101 Dothideomycetes genomes: a test case for predicting lifestyles and emergence of pathogens.</title>
        <authorList>
            <person name="Haridas S."/>
            <person name="Albert R."/>
            <person name="Binder M."/>
            <person name="Bloem J."/>
            <person name="Labutti K."/>
            <person name="Salamov A."/>
            <person name="Andreopoulos B."/>
            <person name="Baker S."/>
            <person name="Barry K."/>
            <person name="Bills G."/>
            <person name="Bluhm B."/>
            <person name="Cannon C."/>
            <person name="Castanera R."/>
            <person name="Culley D."/>
            <person name="Daum C."/>
            <person name="Ezra D."/>
            <person name="Gonzalez J."/>
            <person name="Henrissat B."/>
            <person name="Kuo A."/>
            <person name="Liang C."/>
            <person name="Lipzen A."/>
            <person name="Lutzoni F."/>
            <person name="Magnuson J."/>
            <person name="Mondo S."/>
            <person name="Nolan M."/>
            <person name="Ohm R."/>
            <person name="Pangilinan J."/>
            <person name="Park H.-J."/>
            <person name="Ramirez L."/>
            <person name="Alfaro M."/>
            <person name="Sun H."/>
            <person name="Tritt A."/>
            <person name="Yoshinaga Y."/>
            <person name="Zwiers L.-H."/>
            <person name="Turgeon B."/>
            <person name="Goodwin S."/>
            <person name="Spatafora J."/>
            <person name="Crous P."/>
            <person name="Grigoriev I."/>
        </authorList>
    </citation>
    <scope>NUCLEOTIDE SEQUENCE</scope>
    <source>
        <strain evidence="2">CBS 125425</strain>
    </source>
</reference>
<evidence type="ECO:0000313" key="3">
    <source>
        <dbReference type="Proteomes" id="UP000799444"/>
    </source>
</evidence>
<dbReference type="EMBL" id="ML996145">
    <property type="protein sequence ID" value="KAF2734608.1"/>
    <property type="molecule type" value="Genomic_DNA"/>
</dbReference>
<dbReference type="OrthoDB" id="3553147at2759"/>